<keyword evidence="4" id="KW-1185">Reference proteome</keyword>
<dbReference type="AlphaFoldDB" id="A0ABD5P9C8"/>
<dbReference type="PANTHER" id="PTHR23527">
    <property type="entry name" value="BLL3282 PROTEIN"/>
    <property type="match status" value="1"/>
</dbReference>
<feature type="domain" description="Major facilitator superfamily (MFS) profile" evidence="2">
    <location>
        <begin position="25"/>
        <end position="410"/>
    </location>
</feature>
<feature type="transmembrane region" description="Helical" evidence="1">
    <location>
        <begin position="385"/>
        <end position="406"/>
    </location>
</feature>
<evidence type="ECO:0000259" key="2">
    <source>
        <dbReference type="PROSITE" id="PS50850"/>
    </source>
</evidence>
<feature type="transmembrane region" description="Helical" evidence="1">
    <location>
        <begin position="25"/>
        <end position="44"/>
    </location>
</feature>
<dbReference type="RefSeq" id="WP_308203532.1">
    <property type="nucleotide sequence ID" value="NZ_JAODIW010000006.1"/>
</dbReference>
<organism evidence="3 4">
    <name type="scientific">Halobium salinum</name>
    <dbReference type="NCBI Taxonomy" id="1364940"/>
    <lineage>
        <taxon>Archaea</taxon>
        <taxon>Methanobacteriati</taxon>
        <taxon>Methanobacteriota</taxon>
        <taxon>Stenosarchaea group</taxon>
        <taxon>Halobacteria</taxon>
        <taxon>Halobacteriales</taxon>
        <taxon>Haloferacaceae</taxon>
        <taxon>Halobium</taxon>
    </lineage>
</organism>
<proteinExistence type="predicted"/>
<feature type="transmembrane region" description="Helical" evidence="1">
    <location>
        <begin position="266"/>
        <end position="286"/>
    </location>
</feature>
<feature type="transmembrane region" description="Helical" evidence="1">
    <location>
        <begin position="154"/>
        <end position="173"/>
    </location>
</feature>
<feature type="transmembrane region" description="Helical" evidence="1">
    <location>
        <begin position="298"/>
        <end position="315"/>
    </location>
</feature>
<dbReference type="PROSITE" id="PS50850">
    <property type="entry name" value="MFS"/>
    <property type="match status" value="1"/>
</dbReference>
<gene>
    <name evidence="3" type="ORF">ACFO0N_03925</name>
</gene>
<evidence type="ECO:0000256" key="1">
    <source>
        <dbReference type="SAM" id="Phobius"/>
    </source>
</evidence>
<dbReference type="InterPro" id="IPR052952">
    <property type="entry name" value="MFS-Transporter"/>
</dbReference>
<feature type="transmembrane region" description="Helical" evidence="1">
    <location>
        <begin position="356"/>
        <end position="379"/>
    </location>
</feature>
<feature type="transmembrane region" description="Helical" evidence="1">
    <location>
        <begin position="179"/>
        <end position="203"/>
    </location>
</feature>
<keyword evidence="1" id="KW-0472">Membrane</keyword>
<reference evidence="3 4" key="1">
    <citation type="journal article" date="2019" name="Int. J. Syst. Evol. Microbiol.">
        <title>The Global Catalogue of Microorganisms (GCM) 10K type strain sequencing project: providing services to taxonomists for standard genome sequencing and annotation.</title>
        <authorList>
            <consortium name="The Broad Institute Genomics Platform"/>
            <consortium name="The Broad Institute Genome Sequencing Center for Infectious Disease"/>
            <person name="Wu L."/>
            <person name="Ma J."/>
        </authorList>
    </citation>
    <scope>NUCLEOTIDE SEQUENCE [LARGE SCALE GENOMIC DNA]</scope>
    <source>
        <strain evidence="3 4">CGMCC 1.12553</strain>
    </source>
</reference>
<feature type="transmembrane region" description="Helical" evidence="1">
    <location>
        <begin position="92"/>
        <end position="110"/>
    </location>
</feature>
<dbReference type="Gene3D" id="1.20.1250.20">
    <property type="entry name" value="MFS general substrate transporter like domains"/>
    <property type="match status" value="2"/>
</dbReference>
<evidence type="ECO:0000313" key="4">
    <source>
        <dbReference type="Proteomes" id="UP001595921"/>
    </source>
</evidence>
<dbReference type="Proteomes" id="UP001595921">
    <property type="component" value="Unassembled WGS sequence"/>
</dbReference>
<feature type="transmembrane region" description="Helical" evidence="1">
    <location>
        <begin position="321"/>
        <end position="344"/>
    </location>
</feature>
<comment type="caution">
    <text evidence="3">The sequence shown here is derived from an EMBL/GenBank/DDBJ whole genome shotgun (WGS) entry which is preliminary data.</text>
</comment>
<dbReference type="InterPro" id="IPR011701">
    <property type="entry name" value="MFS"/>
</dbReference>
<sequence length="413" mass="40864">MTGADQGGSGESDPARGAGRADRGWLVVAGLFTLSAAAAAFEIAPASVTPLLMDGMSVGPTAAGWLVSVMYATAVVASVPVGVGLDRTDARLAVGAAALALLVAGAWSYVAATGDAYASLVAARVVGGLSYVTLWNAGATLSGVVVDADRRATAVGIFTASAPLGFALGQFGGPLVAEVAGWAATFPAFAALGAVGFALFAAGGPPRQAGVGDPPDRAALGRVLANRAVWTVSLLGTLAYGLYLFLNSWMPTYLTETTALTLGQSGALVAVFPAVGLVARSGSGVLSDRAFGGRRRPVVLGAYLLVLSATAGFLVVEGVPALFACLLLAGFGVQLAIGLVFTYVRELVDPSVAGTAVSLVTAVALAGAFAAPLLAGAAVERTGSFRLAFVGALVLAVAGVGLATVAPEPRESA</sequence>
<name>A0ABD5P9C8_9EURY</name>
<dbReference type="PANTHER" id="PTHR23527:SF1">
    <property type="entry name" value="BLL3282 PROTEIN"/>
    <property type="match status" value="1"/>
</dbReference>
<dbReference type="Pfam" id="PF07690">
    <property type="entry name" value="MFS_1"/>
    <property type="match status" value="1"/>
</dbReference>
<dbReference type="InterPro" id="IPR020846">
    <property type="entry name" value="MFS_dom"/>
</dbReference>
<protein>
    <submittedName>
        <fullName evidence="3">Nitrate/nitrite transporter</fullName>
    </submittedName>
</protein>
<keyword evidence="1" id="KW-1133">Transmembrane helix</keyword>
<accession>A0ABD5P9C8</accession>
<feature type="transmembrane region" description="Helical" evidence="1">
    <location>
        <begin position="224"/>
        <end position="246"/>
    </location>
</feature>
<feature type="transmembrane region" description="Helical" evidence="1">
    <location>
        <begin position="64"/>
        <end position="85"/>
    </location>
</feature>
<dbReference type="SUPFAM" id="SSF103473">
    <property type="entry name" value="MFS general substrate transporter"/>
    <property type="match status" value="1"/>
</dbReference>
<dbReference type="InterPro" id="IPR036259">
    <property type="entry name" value="MFS_trans_sf"/>
</dbReference>
<evidence type="ECO:0000313" key="3">
    <source>
        <dbReference type="EMBL" id="MFC4357096.1"/>
    </source>
</evidence>
<keyword evidence="1" id="KW-0812">Transmembrane</keyword>
<dbReference type="EMBL" id="JBHSDS010000003">
    <property type="protein sequence ID" value="MFC4357096.1"/>
    <property type="molecule type" value="Genomic_DNA"/>
</dbReference>